<gene>
    <name evidence="1" type="ORF">A9309_06580</name>
</gene>
<protein>
    <submittedName>
        <fullName evidence="1">Uncharacterized protein</fullName>
    </submittedName>
</protein>
<comment type="caution">
    <text evidence="1">The sequence shown here is derived from an EMBL/GenBank/DDBJ whole genome shotgun (WGS) entry which is preliminary data.</text>
</comment>
<sequence>MDTLWVEYNDDLDLFIFWLDKTGKTLNRGLAGMIPKEHYPTGNFSLDEIEDELYDFDLDDDEVMEYYDDISDNIHNRFETWFIDCWKQANQNNAQPLPAYFSEHDSITKYDLVNHTKKALNDLEKKHGWTCLFE</sequence>
<dbReference type="OrthoDB" id="1148946at2"/>
<dbReference type="RefSeq" id="WP_065256022.1">
    <property type="nucleotide sequence ID" value="NZ_JARDJM010000021.1"/>
</dbReference>
<accession>A0A1B8Q2A0</accession>
<name>A0A1B8Q2A0_MORLA</name>
<dbReference type="AlphaFoldDB" id="A0A1B8Q2A0"/>
<evidence type="ECO:0000313" key="1">
    <source>
        <dbReference type="EMBL" id="OBX63044.1"/>
    </source>
</evidence>
<organism evidence="1 2">
    <name type="scientific">Moraxella lacunata</name>
    <dbReference type="NCBI Taxonomy" id="477"/>
    <lineage>
        <taxon>Bacteria</taxon>
        <taxon>Pseudomonadati</taxon>
        <taxon>Pseudomonadota</taxon>
        <taxon>Gammaproteobacteria</taxon>
        <taxon>Moraxellales</taxon>
        <taxon>Moraxellaceae</taxon>
        <taxon>Moraxella</taxon>
    </lineage>
</organism>
<dbReference type="Proteomes" id="UP000092607">
    <property type="component" value="Unassembled WGS sequence"/>
</dbReference>
<dbReference type="EMBL" id="LZMS01000056">
    <property type="protein sequence ID" value="OBX63044.1"/>
    <property type="molecule type" value="Genomic_DNA"/>
</dbReference>
<reference evidence="1 2" key="1">
    <citation type="submission" date="2016-06" db="EMBL/GenBank/DDBJ databases">
        <title>Draft genome of Moraxella lacunata CCUG 57757A.</title>
        <authorList>
            <person name="Salva-Serra F."/>
            <person name="Engstrom-Jakobsson H."/>
            <person name="Thorell K."/>
            <person name="Gonzales-Siles L."/>
            <person name="Karlsson R."/>
            <person name="Boulund F."/>
            <person name="Engstrand L."/>
            <person name="Kristiansson E."/>
            <person name="Moore E."/>
        </authorList>
    </citation>
    <scope>NUCLEOTIDE SEQUENCE [LARGE SCALE GENOMIC DNA]</scope>
    <source>
        <strain evidence="1 2">CCUG 57757A</strain>
    </source>
</reference>
<evidence type="ECO:0000313" key="2">
    <source>
        <dbReference type="Proteomes" id="UP000092607"/>
    </source>
</evidence>
<proteinExistence type="predicted"/>